<evidence type="ECO:0000256" key="1">
    <source>
        <dbReference type="SAM" id="MobiDB-lite"/>
    </source>
</evidence>
<accession>A0A6J5G0A5</accession>
<protein>
    <submittedName>
        <fullName evidence="2">Uncharacterized protein</fullName>
    </submittedName>
</protein>
<dbReference type="Proteomes" id="UP000494252">
    <property type="component" value="Unassembled WGS sequence"/>
</dbReference>
<evidence type="ECO:0000313" key="3">
    <source>
        <dbReference type="Proteomes" id="UP000494252"/>
    </source>
</evidence>
<sequence length="77" mass="7780">MTDALGRGTQCGQDRSRQAAGPGSTATGAGGAGGGGTNVDAQIARRAQDETAAARLWEISEALPNTRWTGATQEYAS</sequence>
<keyword evidence="3" id="KW-1185">Reference proteome</keyword>
<evidence type="ECO:0000313" key="2">
    <source>
        <dbReference type="EMBL" id="CAB3791008.1"/>
    </source>
</evidence>
<gene>
    <name evidence="2" type="ORF">LMG27177_02973</name>
</gene>
<organism evidence="2 3">
    <name type="scientific">Paraburkholderia fynbosensis</name>
    <dbReference type="NCBI Taxonomy" id="1200993"/>
    <lineage>
        <taxon>Bacteria</taxon>
        <taxon>Pseudomonadati</taxon>
        <taxon>Pseudomonadota</taxon>
        <taxon>Betaproteobacteria</taxon>
        <taxon>Burkholderiales</taxon>
        <taxon>Burkholderiaceae</taxon>
        <taxon>Paraburkholderia</taxon>
    </lineage>
</organism>
<feature type="region of interest" description="Disordered" evidence="1">
    <location>
        <begin position="1"/>
        <end position="39"/>
    </location>
</feature>
<dbReference type="EMBL" id="CADIKI010000007">
    <property type="protein sequence ID" value="CAB3791008.1"/>
    <property type="molecule type" value="Genomic_DNA"/>
</dbReference>
<reference evidence="2 3" key="1">
    <citation type="submission" date="2020-04" db="EMBL/GenBank/DDBJ databases">
        <authorList>
            <person name="De Canck E."/>
        </authorList>
    </citation>
    <scope>NUCLEOTIDE SEQUENCE [LARGE SCALE GENOMIC DNA]</scope>
    <source>
        <strain evidence="2 3">LMG 27177</strain>
    </source>
</reference>
<name>A0A6J5G0A5_9BURK</name>
<proteinExistence type="predicted"/>
<dbReference type="AlphaFoldDB" id="A0A6J5G0A5"/>
<feature type="compositionally biased region" description="Gly residues" evidence="1">
    <location>
        <begin position="28"/>
        <end position="37"/>
    </location>
</feature>